<dbReference type="EMBL" id="AFVQ02000120">
    <property type="protein sequence ID" value="KLI02200.1"/>
    <property type="molecule type" value="Genomic_DNA"/>
</dbReference>
<gene>
    <name evidence="3" type="ORF">SINU_09380</name>
</gene>
<evidence type="ECO:0000313" key="4">
    <source>
        <dbReference type="Proteomes" id="UP000035553"/>
    </source>
</evidence>
<comment type="caution">
    <text evidence="3">The sequence shown here is derived from an EMBL/GenBank/DDBJ whole genome shotgun (WGS) entry which is preliminary data.</text>
</comment>
<sequence length="622" mass="72753">MLAFFPELYEDELLYSWFARYHMRSCNLSPKATMTELYGSSRVMAVPDLPAHLRQVYKRLKHFDPLGIDEWIGQHTFFHYYTTFAKKDVRDRVFTEMLEGTSPGSIHMMTGAMASSVSEPSVFRFCPKCADEDIQQYGEMYWHMSHQLPGVLVCPKHKHFLLNSSVSFRGKNKYVYHAATMQNCKRSQGLPMYSEKTIQSLLIIAKELIQLAHTDLSFTRSGVEQAYKYLLQRQGYATISGSVDQHTLAQQFSHFYGRELLEAVQSPIDSDNSSCWLKAITRKQRKAFHPIRHILLTHFLGESIDTFYRYESQTYDPFGSPPYPCLNPAADHYLQPVIPNVKETICTDTRKPVGTFTCSCGFIYSRRGPDHSIEDRYKIGRVKQFGLVWQDKVHDLIYIKKLSYYAAAKRLKVDIGTVKKYANQQQIAKDDSKEASTLPLESKRTQWLLFQEENSKTSVTEVRKRNPALYAWLYRHDRQWLQKHSSKINKTAVKNQRVNWTERDRQLVKEIKDVVHKLLKFPKPVRINRSRIGKEIGKLALLERHLEKLFQTNVYLNQVTESVEQFQIRRVRWAAKTLYNQHQDVVAWRIRRLAGLHKDIGEKVNREIDLQIDNYSNCRKEV</sequence>
<dbReference type="STRING" id="1069536.SINU_09380"/>
<dbReference type="AlphaFoldDB" id="A0A0U1QN05"/>
<reference evidence="3 4" key="1">
    <citation type="journal article" date="2011" name="J. Bacteriol.">
        <title>Draft genome sequence of Sporolactobacillus inulinus strain CASD, an efficient D-lactic acid-producing bacterium with high-concentration lactate tolerance capability.</title>
        <authorList>
            <person name="Yu B."/>
            <person name="Su F."/>
            <person name="Wang L."/>
            <person name="Xu K."/>
            <person name="Zhao B."/>
            <person name="Xu P."/>
        </authorList>
    </citation>
    <scope>NUCLEOTIDE SEQUENCE [LARGE SCALE GENOMIC DNA]</scope>
    <source>
        <strain evidence="3 4">CASD</strain>
    </source>
</reference>
<dbReference type="InterPro" id="IPR032750">
    <property type="entry name" value="TnsD_C"/>
</dbReference>
<evidence type="ECO:0000259" key="2">
    <source>
        <dbReference type="Pfam" id="PF15978"/>
    </source>
</evidence>
<dbReference type="OrthoDB" id="470139at2"/>
<accession>A0A0U1QN05</accession>
<protein>
    <submittedName>
        <fullName evidence="3">Uncharacterized protein</fullName>
    </submittedName>
</protein>
<dbReference type="RefSeq" id="WP_010023565.1">
    <property type="nucleotide sequence ID" value="NZ_AFVQ02000120.1"/>
</dbReference>
<feature type="domain" description="TniQ" evidence="1">
    <location>
        <begin position="4"/>
        <end position="161"/>
    </location>
</feature>
<evidence type="ECO:0000313" key="3">
    <source>
        <dbReference type="EMBL" id="KLI02200.1"/>
    </source>
</evidence>
<feature type="domain" description="Transposon Tn7 transposition protein TnsD C-terminal" evidence="2">
    <location>
        <begin position="213"/>
        <end position="556"/>
    </location>
</feature>
<dbReference type="InterPro" id="IPR009492">
    <property type="entry name" value="TniQ"/>
</dbReference>
<proteinExistence type="predicted"/>
<keyword evidence="4" id="KW-1185">Reference proteome</keyword>
<dbReference type="Proteomes" id="UP000035553">
    <property type="component" value="Unassembled WGS sequence"/>
</dbReference>
<dbReference type="Pfam" id="PF15978">
    <property type="entry name" value="TnsD"/>
    <property type="match status" value="1"/>
</dbReference>
<organism evidence="3 4">
    <name type="scientific">Sporolactobacillus inulinus CASD</name>
    <dbReference type="NCBI Taxonomy" id="1069536"/>
    <lineage>
        <taxon>Bacteria</taxon>
        <taxon>Bacillati</taxon>
        <taxon>Bacillota</taxon>
        <taxon>Bacilli</taxon>
        <taxon>Bacillales</taxon>
        <taxon>Sporolactobacillaceae</taxon>
        <taxon>Sporolactobacillus</taxon>
    </lineage>
</organism>
<name>A0A0U1QN05_9BACL</name>
<evidence type="ECO:0000259" key="1">
    <source>
        <dbReference type="Pfam" id="PF06527"/>
    </source>
</evidence>
<dbReference type="Pfam" id="PF06527">
    <property type="entry name" value="TniQ"/>
    <property type="match status" value="1"/>
</dbReference>